<dbReference type="AlphaFoldDB" id="A0ABD5DYE8"/>
<dbReference type="InterPro" id="IPR052027">
    <property type="entry name" value="PspC"/>
</dbReference>
<proteinExistence type="predicted"/>
<evidence type="ECO:0000256" key="1">
    <source>
        <dbReference type="ARBA" id="ARBA00004162"/>
    </source>
</evidence>
<evidence type="ECO:0000256" key="3">
    <source>
        <dbReference type="ARBA" id="ARBA00022692"/>
    </source>
</evidence>
<feature type="transmembrane region" description="Helical" evidence="7">
    <location>
        <begin position="253"/>
        <end position="272"/>
    </location>
</feature>
<gene>
    <name evidence="9" type="ORF">RM574_01330</name>
</gene>
<keyword evidence="3 7" id="KW-0812">Transmembrane</keyword>
<feature type="transmembrane region" description="Helical" evidence="7">
    <location>
        <begin position="52"/>
        <end position="79"/>
    </location>
</feature>
<sequence length="459" mass="48038">MRDFRTGAQPPPPPTEAGGSPPFWSGFRRDRRHKVLGGVCAGLGRQCGVDPVIFRVVLSVLAVAGGVGLIAYGVVWLVVPFDDEEESEGRRMLTGQVAGPGLAALLSVLVGCGVFLSTLGDGDVLFFSALVLVLTAGAGYWSRRRESAAGPDAPAERVTADAPPETQAPPVRMAPAWWREQAPTAAEEALAARVYLWGPPEYTPDVYVSLTKDGGTATSGAERPHPGGDDREGPTGPVPPVASGDGGSRARRYGIGGWTFLAALVAGVAGAASTWESEPLRSSLVLGLSLALAVFGIGLAVGAFVGRIGGGTVVLALITCGLLAASAALPRDITTEWETADWRPTSVTGVRSEYRVGTGTGSLDLRDVPFGKDDTVRTDVEVKAGRLEVLVPAGTKVELRSDIGFGGLRLPDYAKNRVHGAFDEQRNRTLPAREGAPREGTLVLRARVELGELVVNRAH</sequence>
<dbReference type="RefSeq" id="WP_254667552.1">
    <property type="nucleotide sequence ID" value="NZ_JAVRER010000002.1"/>
</dbReference>
<feature type="transmembrane region" description="Helical" evidence="7">
    <location>
        <begin position="124"/>
        <end position="141"/>
    </location>
</feature>
<dbReference type="Pfam" id="PF04024">
    <property type="entry name" value="PspC"/>
    <property type="match status" value="1"/>
</dbReference>
<evidence type="ECO:0000256" key="4">
    <source>
        <dbReference type="ARBA" id="ARBA00022989"/>
    </source>
</evidence>
<dbReference type="Proteomes" id="UP001183607">
    <property type="component" value="Unassembled WGS sequence"/>
</dbReference>
<feature type="domain" description="Phage shock protein PspC N-terminal" evidence="8">
    <location>
        <begin position="27"/>
        <end position="80"/>
    </location>
</feature>
<evidence type="ECO:0000256" key="2">
    <source>
        <dbReference type="ARBA" id="ARBA00022475"/>
    </source>
</evidence>
<evidence type="ECO:0000256" key="5">
    <source>
        <dbReference type="ARBA" id="ARBA00023136"/>
    </source>
</evidence>
<dbReference type="EMBL" id="JAVRER010000002">
    <property type="protein sequence ID" value="MDT0414119.1"/>
    <property type="molecule type" value="Genomic_DNA"/>
</dbReference>
<keyword evidence="5 7" id="KW-0472">Membrane</keyword>
<dbReference type="PANTHER" id="PTHR33885">
    <property type="entry name" value="PHAGE SHOCK PROTEIN C"/>
    <property type="match status" value="1"/>
</dbReference>
<reference evidence="10" key="1">
    <citation type="submission" date="2023-07" db="EMBL/GenBank/DDBJ databases">
        <title>30 novel species of actinomycetes from the DSMZ collection.</title>
        <authorList>
            <person name="Nouioui I."/>
        </authorList>
    </citation>
    <scope>NUCLEOTIDE SEQUENCE [LARGE SCALE GENOMIC DNA]</scope>
    <source>
        <strain evidence="10">DSM 41982</strain>
    </source>
</reference>
<feature type="transmembrane region" description="Helical" evidence="7">
    <location>
        <begin position="284"/>
        <end position="305"/>
    </location>
</feature>
<dbReference type="InterPro" id="IPR007168">
    <property type="entry name" value="Phageshock_PspC_N"/>
</dbReference>
<evidence type="ECO:0000313" key="9">
    <source>
        <dbReference type="EMBL" id="MDT0414119.1"/>
    </source>
</evidence>
<feature type="transmembrane region" description="Helical" evidence="7">
    <location>
        <begin position="100"/>
        <end position="118"/>
    </location>
</feature>
<organism evidence="9 10">
    <name type="scientific">Streptomyces evansiae</name>
    <dbReference type="NCBI Taxonomy" id="3075535"/>
    <lineage>
        <taxon>Bacteria</taxon>
        <taxon>Bacillati</taxon>
        <taxon>Actinomycetota</taxon>
        <taxon>Actinomycetes</taxon>
        <taxon>Kitasatosporales</taxon>
        <taxon>Streptomycetaceae</taxon>
        <taxon>Streptomyces</taxon>
    </lineage>
</organism>
<comment type="caution">
    <text evidence="9">The sequence shown here is derived from an EMBL/GenBank/DDBJ whole genome shotgun (WGS) entry which is preliminary data.</text>
</comment>
<evidence type="ECO:0000313" key="10">
    <source>
        <dbReference type="Proteomes" id="UP001183607"/>
    </source>
</evidence>
<name>A0ABD5DYE8_9ACTN</name>
<feature type="transmembrane region" description="Helical" evidence="7">
    <location>
        <begin position="312"/>
        <end position="329"/>
    </location>
</feature>
<keyword evidence="4 7" id="KW-1133">Transmembrane helix</keyword>
<keyword evidence="2" id="KW-1003">Cell membrane</keyword>
<evidence type="ECO:0000256" key="7">
    <source>
        <dbReference type="SAM" id="Phobius"/>
    </source>
</evidence>
<protein>
    <submittedName>
        <fullName evidence="9">PspC domain-containing protein</fullName>
    </submittedName>
</protein>
<feature type="region of interest" description="Disordered" evidence="6">
    <location>
        <begin position="1"/>
        <end position="23"/>
    </location>
</feature>
<dbReference type="GO" id="GO:0005886">
    <property type="term" value="C:plasma membrane"/>
    <property type="evidence" value="ECO:0007669"/>
    <property type="project" value="UniProtKB-SubCell"/>
</dbReference>
<evidence type="ECO:0000256" key="6">
    <source>
        <dbReference type="SAM" id="MobiDB-lite"/>
    </source>
</evidence>
<feature type="region of interest" description="Disordered" evidence="6">
    <location>
        <begin position="213"/>
        <end position="247"/>
    </location>
</feature>
<dbReference type="PANTHER" id="PTHR33885:SF3">
    <property type="entry name" value="PHAGE SHOCK PROTEIN C"/>
    <property type="match status" value="1"/>
</dbReference>
<feature type="region of interest" description="Disordered" evidence="6">
    <location>
        <begin position="147"/>
        <end position="169"/>
    </location>
</feature>
<accession>A0ABD5DYE8</accession>
<feature type="compositionally biased region" description="Basic and acidic residues" evidence="6">
    <location>
        <begin position="222"/>
        <end position="233"/>
    </location>
</feature>
<comment type="subcellular location">
    <subcellularLocation>
        <location evidence="1">Cell membrane</location>
        <topology evidence="1">Single-pass membrane protein</topology>
    </subcellularLocation>
</comment>
<evidence type="ECO:0000259" key="8">
    <source>
        <dbReference type="Pfam" id="PF04024"/>
    </source>
</evidence>